<dbReference type="InterPro" id="IPR041542">
    <property type="entry name" value="GH43_C2"/>
</dbReference>
<comment type="similarity">
    <text evidence="1 6">Belongs to the glycosyl hydrolase 43 family.</text>
</comment>
<dbReference type="RefSeq" id="XP_025552257.1">
    <property type="nucleotide sequence ID" value="XM_025698925.1"/>
</dbReference>
<dbReference type="SUPFAM" id="SSF75005">
    <property type="entry name" value="Arabinanase/levansucrase/invertase"/>
    <property type="match status" value="1"/>
</dbReference>
<dbReference type="STRING" id="1450537.A0A395I0E7"/>
<gene>
    <name evidence="9" type="ORF">BO97DRAFT_450470</name>
</gene>
<dbReference type="GeneID" id="37203214"/>
<feature type="chain" id="PRO_5017279729" description="Beta-xylosidase C-terminal Concanavalin A-like domain-containing protein" evidence="7">
    <location>
        <begin position="21"/>
        <end position="582"/>
    </location>
</feature>
<evidence type="ECO:0000256" key="3">
    <source>
        <dbReference type="ARBA" id="ARBA00022801"/>
    </source>
</evidence>
<evidence type="ECO:0000259" key="8">
    <source>
        <dbReference type="Pfam" id="PF17851"/>
    </source>
</evidence>
<dbReference type="AlphaFoldDB" id="A0A395I0E7"/>
<reference evidence="9 10" key="1">
    <citation type="submission" date="2018-02" db="EMBL/GenBank/DDBJ databases">
        <title>The genomes of Aspergillus section Nigri reveals drivers in fungal speciation.</title>
        <authorList>
            <consortium name="DOE Joint Genome Institute"/>
            <person name="Vesth T.C."/>
            <person name="Nybo J."/>
            <person name="Theobald S."/>
            <person name="Brandl J."/>
            <person name="Frisvad J.C."/>
            <person name="Nielsen K.F."/>
            <person name="Lyhne E.K."/>
            <person name="Kogle M.E."/>
            <person name="Kuo A."/>
            <person name="Riley R."/>
            <person name="Clum A."/>
            <person name="Nolan M."/>
            <person name="Lipzen A."/>
            <person name="Salamov A."/>
            <person name="Henrissat B."/>
            <person name="Wiebenga A."/>
            <person name="De vries R.P."/>
            <person name="Grigoriev I.V."/>
            <person name="Mortensen U.H."/>
            <person name="Andersen M.R."/>
            <person name="Baker S.E."/>
        </authorList>
    </citation>
    <scope>NUCLEOTIDE SEQUENCE [LARGE SCALE GENOMIC DNA]</scope>
    <source>
        <strain evidence="9 10">CBS 101889</strain>
    </source>
</reference>
<keyword evidence="10" id="KW-1185">Reference proteome</keyword>
<dbReference type="Proteomes" id="UP000248961">
    <property type="component" value="Unassembled WGS sequence"/>
</dbReference>
<dbReference type="InterPro" id="IPR051795">
    <property type="entry name" value="Glycosyl_Hydrlase_43"/>
</dbReference>
<evidence type="ECO:0000313" key="9">
    <source>
        <dbReference type="EMBL" id="RAL13103.1"/>
    </source>
</evidence>
<evidence type="ECO:0000256" key="1">
    <source>
        <dbReference type="ARBA" id="ARBA00009865"/>
    </source>
</evidence>
<dbReference type="GO" id="GO:0005975">
    <property type="term" value="P:carbohydrate metabolic process"/>
    <property type="evidence" value="ECO:0007669"/>
    <property type="project" value="InterPro"/>
</dbReference>
<organism evidence="9 10">
    <name type="scientific">Aspergillus homomorphus (strain CBS 101889)</name>
    <dbReference type="NCBI Taxonomy" id="1450537"/>
    <lineage>
        <taxon>Eukaryota</taxon>
        <taxon>Fungi</taxon>
        <taxon>Dikarya</taxon>
        <taxon>Ascomycota</taxon>
        <taxon>Pezizomycotina</taxon>
        <taxon>Eurotiomycetes</taxon>
        <taxon>Eurotiomycetidae</taxon>
        <taxon>Eurotiales</taxon>
        <taxon>Aspergillaceae</taxon>
        <taxon>Aspergillus</taxon>
        <taxon>Aspergillus subgen. Circumdati</taxon>
    </lineage>
</organism>
<dbReference type="Pfam" id="PF04616">
    <property type="entry name" value="Glyco_hydro_43"/>
    <property type="match status" value="1"/>
</dbReference>
<keyword evidence="2 7" id="KW-0732">Signal</keyword>
<dbReference type="InterPro" id="IPR006710">
    <property type="entry name" value="Glyco_hydro_43"/>
</dbReference>
<dbReference type="CDD" id="cd18833">
    <property type="entry name" value="GH43_PcXyl-like"/>
    <property type="match status" value="1"/>
</dbReference>
<feature type="site" description="Important for catalytic activity, responsible for pKa modulation of the active site Glu and correct orientation of both the proton donor and substrate" evidence="5">
    <location>
        <position position="155"/>
    </location>
</feature>
<sequence length="582" mass="63639">MQRLFYLATVLLFHLIPALGHTNYNNPIIPGWHSDPSCTFIPEWDDTFFCTTSTFLAFPGIPIYASKDLINWKLVSHALSRPAQAPLLLNATGQSEGIYASTLRFHEGTLYLTTALISSAIGSGSEFLVFTTTNPYADFAWSDPITITTTLSGYDPDLFWDDDNDGQLYLTIAGYNHSTTPLIFQSPVDVSSWSATSWTYLWNGTENVWPEGPHIYRKDGLYYLLIAEGGTGTSHAVSIARSTSIAGPYESYVGNPILTNKNTTNYFQTVGHADLFQDQAGNWWSVALATRSGPAWETYPMGRETILTPGRWDHGAWPELTPVRGSMSGPLPKQTRQIQGTGPFATDGEKVDFAPGTSLPRTFQTWRPQQRSFFTVSPPGHPHTLRVAPSWANLTGNASFVPGRDGLAFLGRVQTSTLFEYSATVRFEPAAEGEEAGVSVFLTQDQHIDLGIVRLRDAAGKLSTHFRFRVEASGRSGLAVPETVVEAMPAAWRGRSIVLRITTSDDSSFVLSAALAGVPRSERVLGKASAQIVSGGSGQFTGTLLGVYTTSNGRRGTTPSYWSDWRYVPVAQEIDNGVYVDA</sequence>
<dbReference type="Gene3D" id="2.60.120.200">
    <property type="match status" value="1"/>
</dbReference>
<evidence type="ECO:0000256" key="4">
    <source>
        <dbReference type="ARBA" id="ARBA00023295"/>
    </source>
</evidence>
<protein>
    <recommendedName>
        <fullName evidence="8">Beta-xylosidase C-terminal Concanavalin A-like domain-containing protein</fullName>
    </recommendedName>
</protein>
<evidence type="ECO:0000313" key="10">
    <source>
        <dbReference type="Proteomes" id="UP000248961"/>
    </source>
</evidence>
<evidence type="ECO:0000256" key="2">
    <source>
        <dbReference type="ARBA" id="ARBA00022729"/>
    </source>
</evidence>
<dbReference type="GO" id="GO:0004553">
    <property type="term" value="F:hydrolase activity, hydrolyzing O-glycosyl compounds"/>
    <property type="evidence" value="ECO:0007669"/>
    <property type="project" value="InterPro"/>
</dbReference>
<dbReference type="InterPro" id="IPR023296">
    <property type="entry name" value="Glyco_hydro_beta-prop_sf"/>
</dbReference>
<dbReference type="InterPro" id="IPR013320">
    <property type="entry name" value="ConA-like_dom_sf"/>
</dbReference>
<dbReference type="EMBL" id="KZ824280">
    <property type="protein sequence ID" value="RAL13103.1"/>
    <property type="molecule type" value="Genomic_DNA"/>
</dbReference>
<dbReference type="PANTHER" id="PTHR42812:SF17">
    <property type="entry name" value="BETA-XYLOSIDASE C-TERMINAL CONCANAVALIN A-LIKE DOMAIN-CONTAINING PROTEIN-RELATED"/>
    <property type="match status" value="1"/>
</dbReference>
<keyword evidence="3 6" id="KW-0378">Hydrolase</keyword>
<dbReference type="VEuPathDB" id="FungiDB:BO97DRAFT_450470"/>
<evidence type="ECO:0000256" key="6">
    <source>
        <dbReference type="RuleBase" id="RU361187"/>
    </source>
</evidence>
<evidence type="ECO:0000256" key="5">
    <source>
        <dbReference type="PIRSR" id="PIRSR606710-2"/>
    </source>
</evidence>
<feature type="domain" description="Beta-xylosidase C-terminal Concanavalin A-like" evidence="8">
    <location>
        <begin position="352"/>
        <end position="567"/>
    </location>
</feature>
<dbReference type="Pfam" id="PF17851">
    <property type="entry name" value="GH43_C2"/>
    <property type="match status" value="1"/>
</dbReference>
<keyword evidence="4 6" id="KW-0326">Glycosidase</keyword>
<proteinExistence type="inferred from homology"/>
<dbReference type="SUPFAM" id="SSF49899">
    <property type="entry name" value="Concanavalin A-like lectins/glucanases"/>
    <property type="match status" value="1"/>
</dbReference>
<accession>A0A395I0E7</accession>
<dbReference type="OrthoDB" id="408373at2759"/>
<dbReference type="Gene3D" id="2.115.10.20">
    <property type="entry name" value="Glycosyl hydrolase domain, family 43"/>
    <property type="match status" value="1"/>
</dbReference>
<dbReference type="PANTHER" id="PTHR42812">
    <property type="entry name" value="BETA-XYLOSIDASE"/>
    <property type="match status" value="1"/>
</dbReference>
<feature type="signal peptide" evidence="7">
    <location>
        <begin position="1"/>
        <end position="20"/>
    </location>
</feature>
<name>A0A395I0E7_ASPHC</name>
<evidence type="ECO:0000256" key="7">
    <source>
        <dbReference type="SAM" id="SignalP"/>
    </source>
</evidence>